<dbReference type="Pfam" id="PF13927">
    <property type="entry name" value="Ig_3"/>
    <property type="match status" value="2"/>
</dbReference>
<dbReference type="GO" id="GO:0098609">
    <property type="term" value="P:cell-cell adhesion"/>
    <property type="evidence" value="ECO:0007669"/>
    <property type="project" value="TreeGrafter"/>
</dbReference>
<dbReference type="SUPFAM" id="SSF48726">
    <property type="entry name" value="Immunoglobulin"/>
    <property type="match status" value="3"/>
</dbReference>
<dbReference type="PROSITE" id="PS50835">
    <property type="entry name" value="IG_LIKE"/>
    <property type="match status" value="3"/>
</dbReference>
<keyword evidence="4" id="KW-1133">Transmembrane helix</keyword>
<feature type="domain" description="Ig-like" evidence="6">
    <location>
        <begin position="428"/>
        <end position="516"/>
    </location>
</feature>
<feature type="compositionally biased region" description="Polar residues" evidence="3">
    <location>
        <begin position="1429"/>
        <end position="1438"/>
    </location>
</feature>
<feature type="signal peptide" evidence="5">
    <location>
        <begin position="1"/>
        <end position="26"/>
    </location>
</feature>
<dbReference type="Proteomes" id="UP000008909">
    <property type="component" value="Unassembled WGS sequence"/>
</dbReference>
<dbReference type="InterPro" id="IPR013783">
    <property type="entry name" value="Ig-like_fold"/>
</dbReference>
<keyword evidence="8" id="KW-1185">Reference proteome</keyword>
<evidence type="ECO:0000256" key="4">
    <source>
        <dbReference type="SAM" id="Phobius"/>
    </source>
</evidence>
<dbReference type="InterPro" id="IPR007110">
    <property type="entry name" value="Ig-like_dom"/>
</dbReference>
<dbReference type="InterPro" id="IPR013098">
    <property type="entry name" value="Ig_I-set"/>
</dbReference>
<keyword evidence="4" id="KW-0472">Membrane</keyword>
<dbReference type="GO" id="GO:0016020">
    <property type="term" value="C:membrane"/>
    <property type="evidence" value="ECO:0007669"/>
    <property type="project" value="UniProtKB-SubCell"/>
</dbReference>
<feature type="compositionally biased region" description="Polar residues" evidence="3">
    <location>
        <begin position="1517"/>
        <end position="1530"/>
    </location>
</feature>
<keyword evidence="5" id="KW-0732">Signal</keyword>
<feature type="compositionally biased region" description="Pro residues" evidence="3">
    <location>
        <begin position="1573"/>
        <end position="1584"/>
    </location>
</feature>
<feature type="domain" description="Ig-like" evidence="6">
    <location>
        <begin position="334"/>
        <end position="414"/>
    </location>
</feature>
<evidence type="ECO:0000256" key="5">
    <source>
        <dbReference type="SAM" id="SignalP"/>
    </source>
</evidence>
<feature type="compositionally biased region" description="Pro residues" evidence="3">
    <location>
        <begin position="1487"/>
        <end position="1499"/>
    </location>
</feature>
<name>G7YFM8_CLOSI</name>
<dbReference type="PANTHER" id="PTHR44170:SF54">
    <property type="entry name" value="FI24025P1"/>
    <property type="match status" value="1"/>
</dbReference>
<feature type="region of interest" description="Disordered" evidence="3">
    <location>
        <begin position="1569"/>
        <end position="1589"/>
    </location>
</feature>
<feature type="region of interest" description="Disordered" evidence="3">
    <location>
        <begin position="720"/>
        <end position="753"/>
    </location>
</feature>
<dbReference type="PANTHER" id="PTHR44170">
    <property type="entry name" value="PROTEIN SIDEKICK"/>
    <property type="match status" value="1"/>
</dbReference>
<feature type="transmembrane region" description="Helical" evidence="4">
    <location>
        <begin position="869"/>
        <end position="894"/>
    </location>
</feature>
<keyword evidence="2" id="KW-1015">Disulfide bond</keyword>
<dbReference type="InterPro" id="IPR003598">
    <property type="entry name" value="Ig_sub2"/>
</dbReference>
<reference evidence="7" key="1">
    <citation type="journal article" date="2011" name="Genome Biol.">
        <title>The draft genome of the carcinogenic human liver fluke Clonorchis sinensis.</title>
        <authorList>
            <person name="Wang X."/>
            <person name="Chen W."/>
            <person name="Huang Y."/>
            <person name="Sun J."/>
            <person name="Men J."/>
            <person name="Liu H."/>
            <person name="Luo F."/>
            <person name="Guo L."/>
            <person name="Lv X."/>
            <person name="Deng C."/>
            <person name="Zhou C."/>
            <person name="Fan Y."/>
            <person name="Li X."/>
            <person name="Huang L."/>
            <person name="Hu Y."/>
            <person name="Liang C."/>
            <person name="Hu X."/>
            <person name="Xu J."/>
            <person name="Yu X."/>
        </authorList>
    </citation>
    <scope>NUCLEOTIDE SEQUENCE [LARGE SCALE GENOMIC DNA]</scope>
    <source>
        <strain evidence="7">Henan</strain>
    </source>
</reference>
<dbReference type="SMART" id="SM00409">
    <property type="entry name" value="IG"/>
    <property type="match status" value="3"/>
</dbReference>
<evidence type="ECO:0000313" key="8">
    <source>
        <dbReference type="Proteomes" id="UP000008909"/>
    </source>
</evidence>
<evidence type="ECO:0000256" key="1">
    <source>
        <dbReference type="ARBA" id="ARBA00022737"/>
    </source>
</evidence>
<feature type="compositionally biased region" description="Polar residues" evidence="3">
    <location>
        <begin position="1079"/>
        <end position="1105"/>
    </location>
</feature>
<proteinExistence type="predicted"/>
<feature type="region of interest" description="Disordered" evidence="3">
    <location>
        <begin position="1067"/>
        <end position="1126"/>
    </location>
</feature>
<evidence type="ECO:0000256" key="3">
    <source>
        <dbReference type="SAM" id="MobiDB-lite"/>
    </source>
</evidence>
<evidence type="ECO:0000256" key="2">
    <source>
        <dbReference type="ARBA" id="ARBA00023157"/>
    </source>
</evidence>
<dbReference type="EMBL" id="DF143196">
    <property type="protein sequence ID" value="GAA51761.1"/>
    <property type="molecule type" value="Genomic_DNA"/>
</dbReference>
<dbReference type="SMART" id="SM00408">
    <property type="entry name" value="IGc2"/>
    <property type="match status" value="3"/>
</dbReference>
<feature type="compositionally biased region" description="Polar residues" evidence="3">
    <location>
        <begin position="721"/>
        <end position="735"/>
    </location>
</feature>
<protein>
    <submittedName>
        <fullName evidence="7">Cell adhesion molecule-related/down-regulated by oncogenes</fullName>
    </submittedName>
</protein>
<keyword evidence="4" id="KW-0812">Transmembrane</keyword>
<feature type="region of interest" description="Disordered" evidence="3">
    <location>
        <begin position="1280"/>
        <end position="1393"/>
    </location>
</feature>
<evidence type="ECO:0000259" key="6">
    <source>
        <dbReference type="PROSITE" id="PS50835"/>
    </source>
</evidence>
<accession>G7YFM8</accession>
<feature type="domain" description="Ig-like" evidence="6">
    <location>
        <begin position="220"/>
        <end position="316"/>
    </location>
</feature>
<feature type="compositionally biased region" description="Basic residues" evidence="3">
    <location>
        <begin position="1363"/>
        <end position="1376"/>
    </location>
</feature>
<feature type="compositionally biased region" description="Polar residues" evidence="3">
    <location>
        <begin position="1447"/>
        <end position="1469"/>
    </location>
</feature>
<feature type="compositionally biased region" description="Polar residues" evidence="3">
    <location>
        <begin position="1306"/>
        <end position="1321"/>
    </location>
</feature>
<dbReference type="InterPro" id="IPR003599">
    <property type="entry name" value="Ig_sub"/>
</dbReference>
<keyword evidence="1" id="KW-0677">Repeat</keyword>
<reference key="2">
    <citation type="submission" date="2011-10" db="EMBL/GenBank/DDBJ databases">
        <title>The genome and transcriptome sequence of Clonorchis sinensis provide insights into the carcinogenic liver fluke.</title>
        <authorList>
            <person name="Wang X."/>
            <person name="Huang Y."/>
            <person name="Chen W."/>
            <person name="Liu H."/>
            <person name="Guo L."/>
            <person name="Chen Y."/>
            <person name="Luo F."/>
            <person name="Zhou W."/>
            <person name="Sun J."/>
            <person name="Mao Q."/>
            <person name="Liang P."/>
            <person name="Zhou C."/>
            <person name="Tian Y."/>
            <person name="Men J."/>
            <person name="Lv X."/>
            <person name="Huang L."/>
            <person name="Zhou J."/>
            <person name="Hu Y."/>
            <person name="Li R."/>
            <person name="Zhang F."/>
            <person name="Lei H."/>
            <person name="Li X."/>
            <person name="Hu X."/>
            <person name="Liang C."/>
            <person name="Xu J."/>
            <person name="Wu Z."/>
            <person name="Yu X."/>
        </authorList>
    </citation>
    <scope>NUCLEOTIDE SEQUENCE</scope>
    <source>
        <strain>Henan</strain>
    </source>
</reference>
<feature type="compositionally biased region" description="Low complexity" evidence="3">
    <location>
        <begin position="1111"/>
        <end position="1126"/>
    </location>
</feature>
<dbReference type="InterPro" id="IPR036179">
    <property type="entry name" value="Ig-like_dom_sf"/>
</dbReference>
<feature type="region of interest" description="Disordered" evidence="3">
    <location>
        <begin position="923"/>
        <end position="946"/>
    </location>
</feature>
<dbReference type="Gene3D" id="2.60.40.10">
    <property type="entry name" value="Immunoglobulins"/>
    <property type="match status" value="3"/>
</dbReference>
<sequence>MPCRWPPFSNGLCSLTLLTVILLVNANVHIVPHFTSLPPPVSYYIDSHSGDSGNQNPLDLICRAWPPNAKVYLVASQVPLSSDHRTVLSSSDRGIVDSLRPLPQGLGNQRFGLVPASLIPVTSSIANERQTTSSLRESINHDSLLDATRARPAAGPNDEVGVRLSVASMSEVRALELLRLHCLAATTFGHILSRPFHVIPASLGEFPQQTSSTSPHSMSPKITTAKFFVNNIAVVECQLPLNAFPTPVVHFELNGTQINEAALQNDKYRIVWRPDGQRVSLLIHKVQFHDGGTYRCAVTNPLTGEKRYAPEATQLQLINPERVVETRIAVPLAPSSAGDRSESGGSTKSQQILVDEGQNVTLFCVFHGVPPPTVATYPFDQNFTSNPRFYRDAKFGLLQITDVQLRDSGVYLCTDQRMTYAAQLHVKPQLRLITQPQDVILNTLGGRAEFRCNTSDPLVTPYWLFNGQPKSAVASGGGWTFSIHSPQNILTIANVTVQDLGVYQCVAKRASTKRLGDEWASASAVLALASDKIIKTPEDLAVYTPQRPVVPLESTTEVTTSELTPQAQALYDNLAVYLVWQPLGPEVSGMEQSKSVEYRLEYSVQVNPAEEQQNGPNSTETPAALVGLIGHEAVRWSEPSSLKQQTSVTYAYVTENIVKPSKRYRFRVIAVDPSTGVSLVPPSDWSNTVSMEHISPVDPPQIKVVRPMSNGRVQLMWSFDGQGQNKKASEKSPTTELARGAAPASNPQQRLQSPTASLFSLDADPTVFVPDFFLVLARPLVKPKSSGNSGDSFKYGAYWATQVNGSDVREGILTGLNRTSSYQIIVYGVRGTGDKRQITRFSKAAYVNLATAEHSGTYSLLKALVSNRLMYLILGGIAALMFFVVFIFILLCVCRQQRDRRVASQRKKQNGFVQNYKDASQYIPVSTNDGTRPEQRHSSANTLSNHGAGGMLMTNLQCSAFSDHSVSNQAQVPTMLQQQQQAELKHQMYLQQQHQQQQQQQMDQYAAMSKEAAAMMQHQSVVGSQMHLPQQQHMYHPAHHQSHHSLLLPPGGTPVLQGQPGVTPMYQSGTLPGGPRYLRQQSFPAHFGGSQQPLSRTATPANPTDMTDFYQQQQQQQQQHPHTQQMVYAHHQPQLPPVPHPQTSELPPPYGMSSGAIQRQMVYYPGSITPSGASLKREPPTGGSLQDGSAYGTLLQRGQLTGSMIHDPASATAGAMSPANYPNSAYYHGSQQALHMMPNMCHNGIGTPQSGHATLYSPAQQQAAFYAQQQQAQYPGYYGQPLQQPPEALAHGPHGFGPTDGESIYSYFSQQDMMQPNSHQPLNPLPEENQMNGTGGPGYVDSGMQTADAGTQGAEGSPAGGGSHRHHRRRRRKQPRHPSDLQNGTNGNTTNDSAEAAGEVSQFVEQVGTTQPDDRRQMFEQEQLPGQKHQYSMSNAGTYSDADPMSAQPSFTSQSYHQAMNASDSNRTNCMRYDSPQREQLMSGHQMPPPNQPPPPPPAVALGLGSPSVVNGHYHQNPPSYQINSQTQSPGAGDSVSRRMYSGAPGAAGLLVGPPPRIRDYSEYGILRGVGLPPTPSGGQPQPPQHNVLMGNSAVTNASAHVNGTMMYEGRYREGQA</sequence>
<feature type="compositionally biased region" description="Polar residues" evidence="3">
    <location>
        <begin position="1380"/>
        <end position="1393"/>
    </location>
</feature>
<gene>
    <name evidence="7" type="ORF">CLF_106746</name>
</gene>
<organism evidence="7 8">
    <name type="scientific">Clonorchis sinensis</name>
    <name type="common">Chinese liver fluke</name>
    <dbReference type="NCBI Taxonomy" id="79923"/>
    <lineage>
        <taxon>Eukaryota</taxon>
        <taxon>Metazoa</taxon>
        <taxon>Spiralia</taxon>
        <taxon>Lophotrochozoa</taxon>
        <taxon>Platyhelminthes</taxon>
        <taxon>Trematoda</taxon>
        <taxon>Digenea</taxon>
        <taxon>Opisthorchiida</taxon>
        <taxon>Opisthorchiata</taxon>
        <taxon>Opisthorchiidae</taxon>
        <taxon>Clonorchis</taxon>
    </lineage>
</organism>
<feature type="region of interest" description="Disordered" evidence="3">
    <location>
        <begin position="1423"/>
        <end position="1540"/>
    </location>
</feature>
<feature type="chain" id="PRO_5003506376" evidence="5">
    <location>
        <begin position="27"/>
        <end position="1617"/>
    </location>
</feature>
<dbReference type="Pfam" id="PF07679">
    <property type="entry name" value="I-set"/>
    <property type="match status" value="1"/>
</dbReference>
<evidence type="ECO:0000313" key="7">
    <source>
        <dbReference type="EMBL" id="GAA51761.1"/>
    </source>
</evidence>